<keyword evidence="6" id="KW-0456">Lyase</keyword>
<keyword evidence="8" id="KW-0326">Glycosidase</keyword>
<dbReference type="STRING" id="1037660.A0A066VBZ7"/>
<keyword evidence="7" id="KW-0511">Multifunctional enzyme</keyword>
<keyword evidence="12" id="KW-1185">Reference proteome</keyword>
<dbReference type="InterPro" id="IPR003265">
    <property type="entry name" value="HhH-GPD_domain"/>
</dbReference>
<dbReference type="InterPro" id="IPR023170">
    <property type="entry name" value="HhH_base_excis_C"/>
</dbReference>
<evidence type="ECO:0000256" key="3">
    <source>
        <dbReference type="ARBA" id="ARBA00022763"/>
    </source>
</evidence>
<evidence type="ECO:0000259" key="10">
    <source>
        <dbReference type="SMART" id="SM00478"/>
    </source>
</evidence>
<dbReference type="OrthoDB" id="238681at2759"/>
<evidence type="ECO:0000256" key="8">
    <source>
        <dbReference type="ARBA" id="ARBA00023295"/>
    </source>
</evidence>
<dbReference type="GO" id="GO:0005634">
    <property type="term" value="C:nucleus"/>
    <property type="evidence" value="ECO:0007669"/>
    <property type="project" value="TreeGrafter"/>
</dbReference>
<dbReference type="InterPro" id="IPR012904">
    <property type="entry name" value="OGG_N"/>
</dbReference>
<dbReference type="EMBL" id="JMSN01000130">
    <property type="protein sequence ID" value="KDN37803.1"/>
    <property type="molecule type" value="Genomic_DNA"/>
</dbReference>
<dbReference type="InterPro" id="IPR052054">
    <property type="entry name" value="Oxidative_DNA_repair_enzyme"/>
</dbReference>
<comment type="caution">
    <text evidence="11">The sequence shown here is derived from an EMBL/GenBank/DDBJ whole genome shotgun (WGS) entry which is preliminary data.</text>
</comment>
<dbReference type="GO" id="GO:0006285">
    <property type="term" value="P:base-excision repair, AP site formation"/>
    <property type="evidence" value="ECO:0007669"/>
    <property type="project" value="TreeGrafter"/>
</dbReference>
<feature type="domain" description="HhH-GPD" evidence="10">
    <location>
        <begin position="160"/>
        <end position="369"/>
    </location>
</feature>
<keyword evidence="5" id="KW-0234">DNA repair</keyword>
<dbReference type="SUPFAM" id="SSF48150">
    <property type="entry name" value="DNA-glycosylase"/>
    <property type="match status" value="1"/>
</dbReference>
<evidence type="ECO:0000256" key="4">
    <source>
        <dbReference type="ARBA" id="ARBA00022801"/>
    </source>
</evidence>
<dbReference type="RefSeq" id="XP_013240488.1">
    <property type="nucleotide sequence ID" value="XM_013385034.1"/>
</dbReference>
<dbReference type="Pfam" id="PF07934">
    <property type="entry name" value="OGG_N"/>
    <property type="match status" value="1"/>
</dbReference>
<dbReference type="SMART" id="SM00478">
    <property type="entry name" value="ENDO3c"/>
    <property type="match status" value="1"/>
</dbReference>
<dbReference type="OMA" id="QNLCTHF"/>
<proteinExistence type="inferred from homology"/>
<evidence type="ECO:0000256" key="1">
    <source>
        <dbReference type="ARBA" id="ARBA00010679"/>
    </source>
</evidence>
<dbReference type="PANTHER" id="PTHR10242:SF2">
    <property type="entry name" value="N-GLYCOSYLASE_DNA LYASE"/>
    <property type="match status" value="1"/>
</dbReference>
<dbReference type="Gene3D" id="1.10.1670.10">
    <property type="entry name" value="Helix-hairpin-Helix base-excision DNA repair enzymes (C-terminal)"/>
    <property type="match status" value="1"/>
</dbReference>
<name>A0A066VBZ7_TILAU</name>
<keyword evidence="3" id="KW-0227">DNA damage</keyword>
<comment type="catalytic activity">
    <reaction evidence="9">
        <text>2'-deoxyribonucleotide-(2'-deoxyribose 5'-phosphate)-2'-deoxyribonucleotide-DNA = a 3'-end 2'-deoxyribonucleotide-(2,3-dehydro-2,3-deoxyribose 5'-phosphate)-DNA + a 5'-end 5'-phospho-2'-deoxyribonucleoside-DNA + H(+)</text>
        <dbReference type="Rhea" id="RHEA:66592"/>
        <dbReference type="Rhea" id="RHEA-COMP:13180"/>
        <dbReference type="Rhea" id="RHEA-COMP:16897"/>
        <dbReference type="Rhea" id="RHEA-COMP:17067"/>
        <dbReference type="ChEBI" id="CHEBI:15378"/>
        <dbReference type="ChEBI" id="CHEBI:136412"/>
        <dbReference type="ChEBI" id="CHEBI:157695"/>
        <dbReference type="ChEBI" id="CHEBI:167181"/>
        <dbReference type="EC" id="4.2.99.18"/>
    </reaction>
</comment>
<evidence type="ECO:0000313" key="12">
    <source>
        <dbReference type="Proteomes" id="UP000027361"/>
    </source>
</evidence>
<dbReference type="GO" id="GO:0034039">
    <property type="term" value="F:8-oxo-7,8-dihydroguanine DNA N-glycosylase activity"/>
    <property type="evidence" value="ECO:0007669"/>
    <property type="project" value="TreeGrafter"/>
</dbReference>
<gene>
    <name evidence="11" type="ORF">K437DRAFT_259640</name>
</gene>
<dbReference type="GO" id="GO:0003684">
    <property type="term" value="F:damaged DNA binding"/>
    <property type="evidence" value="ECO:0007669"/>
    <property type="project" value="InterPro"/>
</dbReference>
<evidence type="ECO:0000313" key="11">
    <source>
        <dbReference type="EMBL" id="KDN37803.1"/>
    </source>
</evidence>
<organism evidence="11 12">
    <name type="scientific">Tilletiaria anomala (strain ATCC 24038 / CBS 436.72 / UBC 951)</name>
    <dbReference type="NCBI Taxonomy" id="1037660"/>
    <lineage>
        <taxon>Eukaryota</taxon>
        <taxon>Fungi</taxon>
        <taxon>Dikarya</taxon>
        <taxon>Basidiomycota</taxon>
        <taxon>Ustilaginomycotina</taxon>
        <taxon>Exobasidiomycetes</taxon>
        <taxon>Georgefischeriales</taxon>
        <taxon>Tilletiariaceae</taxon>
        <taxon>Tilletiaria</taxon>
    </lineage>
</organism>
<dbReference type="HOGENOM" id="CLU_027543_1_0_1"/>
<sequence>MPLGPTACEGFHAIQVCSAEILLKLTISNKLGQSFRWREHRYRGLSTLSKDSPDPPAAGPTFDSEWSLCLDDRVVVLRQETSTHQIWYKTLLPGAISPSVAHVEGTERWLRDYLNLDVPLERLYESWSEKDPVFGKLAGRFKGIRMLRQDPWECLVSFICSSNNNIARIGQMVQNLCTHFSPRLMTLLHYSPDDAGLKEEVHYHPFPPPEALAAEGVEMRLRELGFGYRAKYIAQTAQMLCAAHGQLHSHDSKRHAKRPRKSHDDEAWVTSSSHASVAEYLESLRKMSYLDARQELIQFPGIGPKVADCILLMSLDQPESIPVDRHVFAFAEKKYKIRSKKYEDIADQLRKLWGEYAGWAHSILFTADLRAFSTFQDEGYAKMDVTDGVTTSSPLGIEPVARVKLEVEEENKQSIPVKLEVKETATASLAHVAQSSNIESHYHVVKPRRARNAAKGQSK</sequence>
<dbReference type="EC" id="4.2.99.18" evidence="2"/>
<dbReference type="GO" id="GO:0006289">
    <property type="term" value="P:nucleotide-excision repair"/>
    <property type="evidence" value="ECO:0007669"/>
    <property type="project" value="InterPro"/>
</dbReference>
<dbReference type="InterPro" id="IPR011257">
    <property type="entry name" value="DNA_glycosylase"/>
</dbReference>
<dbReference type="GeneID" id="25265329"/>
<comment type="similarity">
    <text evidence="1">Belongs to the type-1 OGG1 family.</text>
</comment>
<keyword evidence="4" id="KW-0378">Hydrolase</keyword>
<dbReference type="PANTHER" id="PTHR10242">
    <property type="entry name" value="8-OXOGUANINE DNA GLYCOSYLASE"/>
    <property type="match status" value="1"/>
</dbReference>
<accession>A0A066VBZ7</accession>
<dbReference type="AlphaFoldDB" id="A0A066VBZ7"/>
<reference evidence="11 12" key="1">
    <citation type="submission" date="2014-05" db="EMBL/GenBank/DDBJ databases">
        <title>Draft genome sequence of a rare smut relative, Tilletiaria anomala UBC 951.</title>
        <authorList>
            <consortium name="DOE Joint Genome Institute"/>
            <person name="Toome M."/>
            <person name="Kuo A."/>
            <person name="Henrissat B."/>
            <person name="Lipzen A."/>
            <person name="Tritt A."/>
            <person name="Yoshinaga Y."/>
            <person name="Zane M."/>
            <person name="Barry K."/>
            <person name="Grigoriev I.V."/>
            <person name="Spatafora J.W."/>
            <person name="Aimea M.C."/>
        </authorList>
    </citation>
    <scope>NUCLEOTIDE SEQUENCE [LARGE SCALE GENOMIC DNA]</scope>
    <source>
        <strain evidence="11 12">UBC 951</strain>
    </source>
</reference>
<dbReference type="CDD" id="cd00056">
    <property type="entry name" value="ENDO3c"/>
    <property type="match status" value="1"/>
</dbReference>
<dbReference type="GO" id="GO:0140078">
    <property type="term" value="F:class I DNA-(apurinic or apyrimidinic site) endonuclease activity"/>
    <property type="evidence" value="ECO:0007669"/>
    <property type="project" value="UniProtKB-EC"/>
</dbReference>
<evidence type="ECO:0000256" key="7">
    <source>
        <dbReference type="ARBA" id="ARBA00023268"/>
    </source>
</evidence>
<evidence type="ECO:0000256" key="5">
    <source>
        <dbReference type="ARBA" id="ARBA00023204"/>
    </source>
</evidence>
<protein>
    <recommendedName>
        <fullName evidence="2">DNA-(apurinic or apyrimidinic site) lyase</fullName>
        <ecNumber evidence="2">4.2.99.18</ecNumber>
    </recommendedName>
</protein>
<dbReference type="Pfam" id="PF00730">
    <property type="entry name" value="HhH-GPD"/>
    <property type="match status" value="1"/>
</dbReference>
<dbReference type="Gene3D" id="1.10.340.30">
    <property type="entry name" value="Hypothetical protein, domain 2"/>
    <property type="match status" value="1"/>
</dbReference>
<evidence type="ECO:0000256" key="2">
    <source>
        <dbReference type="ARBA" id="ARBA00012720"/>
    </source>
</evidence>
<evidence type="ECO:0000256" key="9">
    <source>
        <dbReference type="ARBA" id="ARBA00044632"/>
    </source>
</evidence>
<dbReference type="InParanoid" id="A0A066VBZ7"/>
<dbReference type="Gene3D" id="3.30.310.40">
    <property type="match status" value="1"/>
</dbReference>
<evidence type="ECO:0000256" key="6">
    <source>
        <dbReference type="ARBA" id="ARBA00023239"/>
    </source>
</evidence>
<dbReference type="Proteomes" id="UP000027361">
    <property type="component" value="Unassembled WGS sequence"/>
</dbReference>
<dbReference type="SUPFAM" id="SSF55945">
    <property type="entry name" value="TATA-box binding protein-like"/>
    <property type="match status" value="1"/>
</dbReference>